<dbReference type="EMBL" id="JAODAN010000012">
    <property type="protein sequence ID" value="KAK1920962.1"/>
    <property type="molecule type" value="Genomic_DNA"/>
</dbReference>
<organism evidence="4 5">
    <name type="scientific">Papiliotrema laurentii</name>
    <name type="common">Cryptococcus laurentii</name>
    <dbReference type="NCBI Taxonomy" id="5418"/>
    <lineage>
        <taxon>Eukaryota</taxon>
        <taxon>Fungi</taxon>
        <taxon>Dikarya</taxon>
        <taxon>Basidiomycota</taxon>
        <taxon>Agaricomycotina</taxon>
        <taxon>Tremellomycetes</taxon>
        <taxon>Tremellales</taxon>
        <taxon>Rhynchogastremaceae</taxon>
        <taxon>Papiliotrema</taxon>
    </lineage>
</organism>
<dbReference type="Pfam" id="PF00561">
    <property type="entry name" value="Abhydrolase_1"/>
    <property type="match status" value="1"/>
</dbReference>
<dbReference type="InterPro" id="IPR000073">
    <property type="entry name" value="AB_hydrolase_1"/>
</dbReference>
<dbReference type="GO" id="GO:0052689">
    <property type="term" value="F:carboxylic ester hydrolase activity"/>
    <property type="evidence" value="ECO:0007669"/>
    <property type="project" value="TreeGrafter"/>
</dbReference>
<protein>
    <submittedName>
        <fullName evidence="4">Alpha/Beta hydrolase protein</fullName>
    </submittedName>
</protein>
<name>A0AAD9CT09_PAPLA</name>
<sequence>MYRHTLGALRVAARPANVTCRRTLIAARHIPTPLQRHDTFARRNIAFKEKVEPVELAFDVTEPTSASNSDQSLVICHGLFGSKQNWRSLAKAFAQKLGMPVYTLDLRNHGLSPHAEPHSYAAMATDIAAFFQKLNLNSGVNLLGHSMGGKAVMALALNEELNKPLRSLISVDMSPAKGRISPEFAAYTESMLEVEDAKVKTKAEADKILQKVEPMLPTRQFLLTNTRSTGGPDAHLTFRLPLKLLSAAIPSIGDFPYDPAQSPPQWTGPTLFLKGEHSKYINKRNIPVAKEYFPNMRLEVLDAGHWVHAEQPAETVRIIDEFLRAI</sequence>
<dbReference type="InterPro" id="IPR029058">
    <property type="entry name" value="AB_hydrolase_fold"/>
</dbReference>
<dbReference type="PANTHER" id="PTHR46118">
    <property type="entry name" value="PROTEIN ABHD11"/>
    <property type="match status" value="1"/>
</dbReference>
<gene>
    <name evidence="4" type="ORF">DB88DRAFT_458522</name>
</gene>
<dbReference type="FunFam" id="3.40.50.1820:FF:000039">
    <property type="entry name" value="Esterase ybfF"/>
    <property type="match status" value="1"/>
</dbReference>
<dbReference type="SUPFAM" id="SSF53474">
    <property type="entry name" value="alpha/beta-Hydrolases"/>
    <property type="match status" value="1"/>
</dbReference>
<dbReference type="PANTHER" id="PTHR46118:SF4">
    <property type="entry name" value="PROTEIN ABHD11"/>
    <property type="match status" value="1"/>
</dbReference>
<reference evidence="4" key="1">
    <citation type="submission" date="2023-02" db="EMBL/GenBank/DDBJ databases">
        <title>Identification and recombinant expression of a fungal hydrolase from Papiliotrema laurentii that hydrolyzes apple cutin and clears colloidal polyester polyurethane.</title>
        <authorList>
            <consortium name="DOE Joint Genome Institute"/>
            <person name="Roman V.A."/>
            <person name="Bojanowski C."/>
            <person name="Crable B.R."/>
            <person name="Wagner D.N."/>
            <person name="Hung C.S."/>
            <person name="Nadeau L.J."/>
            <person name="Schratz L."/>
            <person name="Haridas S."/>
            <person name="Pangilinan J."/>
            <person name="Lipzen A."/>
            <person name="Na H."/>
            <person name="Yan M."/>
            <person name="Ng V."/>
            <person name="Grigoriev I.V."/>
            <person name="Spatafora J.W."/>
            <person name="Barlow D."/>
            <person name="Biffinger J."/>
            <person name="Kelley-Loughnane N."/>
            <person name="Varaljay V.A."/>
            <person name="Crookes-Goodson W.J."/>
        </authorList>
    </citation>
    <scope>NUCLEOTIDE SEQUENCE</scope>
    <source>
        <strain evidence="4">5307AH</strain>
    </source>
</reference>
<comment type="similarity">
    <text evidence="1">Belongs to the AB hydrolase superfamily.</text>
</comment>
<evidence type="ECO:0000256" key="2">
    <source>
        <dbReference type="ARBA" id="ARBA00022801"/>
    </source>
</evidence>
<evidence type="ECO:0000313" key="4">
    <source>
        <dbReference type="EMBL" id="KAK1920962.1"/>
    </source>
</evidence>
<evidence type="ECO:0000259" key="3">
    <source>
        <dbReference type="Pfam" id="PF00561"/>
    </source>
</evidence>
<accession>A0AAD9CT09</accession>
<dbReference type="GO" id="GO:0005739">
    <property type="term" value="C:mitochondrion"/>
    <property type="evidence" value="ECO:0007669"/>
    <property type="project" value="TreeGrafter"/>
</dbReference>
<feature type="domain" description="AB hydrolase-1" evidence="3">
    <location>
        <begin position="73"/>
        <end position="311"/>
    </location>
</feature>
<keyword evidence="2 4" id="KW-0378">Hydrolase</keyword>
<comment type="caution">
    <text evidence="4">The sequence shown here is derived from an EMBL/GenBank/DDBJ whole genome shotgun (WGS) entry which is preliminary data.</text>
</comment>
<dbReference type="Proteomes" id="UP001182556">
    <property type="component" value="Unassembled WGS sequence"/>
</dbReference>
<dbReference type="AlphaFoldDB" id="A0AAD9CT09"/>
<dbReference type="Gene3D" id="3.40.50.1820">
    <property type="entry name" value="alpha/beta hydrolase"/>
    <property type="match status" value="1"/>
</dbReference>
<evidence type="ECO:0000256" key="1">
    <source>
        <dbReference type="ARBA" id="ARBA00008645"/>
    </source>
</evidence>
<evidence type="ECO:0000313" key="5">
    <source>
        <dbReference type="Proteomes" id="UP001182556"/>
    </source>
</evidence>
<proteinExistence type="inferred from homology"/>
<keyword evidence="5" id="KW-1185">Reference proteome</keyword>